<dbReference type="InterPro" id="IPR014776">
    <property type="entry name" value="4pyrrole_Mease_sub2"/>
</dbReference>
<dbReference type="UniPathway" id="UPA00148"/>
<dbReference type="SUPFAM" id="SSF53790">
    <property type="entry name" value="Tetrapyrrole methylase"/>
    <property type="match status" value="1"/>
</dbReference>
<evidence type="ECO:0000313" key="9">
    <source>
        <dbReference type="EMBL" id="KIX12151.1"/>
    </source>
</evidence>
<keyword evidence="10" id="KW-1185">Reference proteome</keyword>
<keyword evidence="3" id="KW-0169">Cobalamin biosynthesis</keyword>
<dbReference type="Proteomes" id="UP000032233">
    <property type="component" value="Unassembled WGS sequence"/>
</dbReference>
<name>A0A0D2J8U6_9BACT</name>
<evidence type="ECO:0000256" key="1">
    <source>
        <dbReference type="ARBA" id="ARBA00004953"/>
    </source>
</evidence>
<organism evidence="9 10">
    <name type="scientific">Dethiosulfatarculus sandiegensis</name>
    <dbReference type="NCBI Taxonomy" id="1429043"/>
    <lineage>
        <taxon>Bacteria</taxon>
        <taxon>Pseudomonadati</taxon>
        <taxon>Thermodesulfobacteriota</taxon>
        <taxon>Desulfarculia</taxon>
        <taxon>Desulfarculales</taxon>
        <taxon>Desulfarculaceae</taxon>
        <taxon>Dethiosulfatarculus</taxon>
    </lineage>
</organism>
<gene>
    <name evidence="9" type="primary">cbiF</name>
    <name evidence="9" type="ORF">X474_20405</name>
</gene>
<comment type="pathway">
    <text evidence="1">Cofactor biosynthesis; adenosylcobalamin biosynthesis.</text>
</comment>
<dbReference type="PATRIC" id="fig|1429043.3.peg.4325"/>
<evidence type="ECO:0000256" key="2">
    <source>
        <dbReference type="ARBA" id="ARBA00005879"/>
    </source>
</evidence>
<dbReference type="InterPro" id="IPR014777">
    <property type="entry name" value="4pyrrole_Mease_sub1"/>
</dbReference>
<evidence type="ECO:0000256" key="6">
    <source>
        <dbReference type="ARBA" id="ARBA00022691"/>
    </source>
</evidence>
<evidence type="ECO:0000313" key="10">
    <source>
        <dbReference type="Proteomes" id="UP000032233"/>
    </source>
</evidence>
<dbReference type="Gene3D" id="3.40.1010.10">
    <property type="entry name" value="Cobalt-precorrin-4 Transmethylase, Domain 1"/>
    <property type="match status" value="1"/>
</dbReference>
<keyword evidence="4 7" id="KW-0489">Methyltransferase</keyword>
<evidence type="ECO:0000256" key="4">
    <source>
        <dbReference type="ARBA" id="ARBA00022603"/>
    </source>
</evidence>
<dbReference type="GO" id="GO:0009236">
    <property type="term" value="P:cobalamin biosynthetic process"/>
    <property type="evidence" value="ECO:0007669"/>
    <property type="project" value="UniProtKB-UniPathway"/>
</dbReference>
<keyword evidence="6" id="KW-0949">S-adenosyl-L-methionine</keyword>
<dbReference type="PROSITE" id="PS00840">
    <property type="entry name" value="SUMT_2"/>
    <property type="match status" value="1"/>
</dbReference>
<dbReference type="PANTHER" id="PTHR45790:SF4">
    <property type="entry name" value="COBALT-PRECORRIN-4 C(11)-METHYLTRANSFERASE"/>
    <property type="match status" value="1"/>
</dbReference>
<sequence>MLFVGAGPGDPELVTVAGKKALEMADLVIYAGSLVSLEMLKWCQPKVRLVDSSGLVLEEVMEYMTTAWAKGERVVRLHTGDPSLYGAIREQIGRLMEEEIPWKVIPGVTAAFSAAAGLGLEYTLPEACQTLIFTRASGRIPVPEAEDLAALADHGASLAIYLSASLTEKVSVDLAGAYGKDAPLALVYRSSWPDQKVVWSTPGTLKRDMAGHGLKRQVLILAGPGVEAVAKGLSGERSKLYDGAFAHGFRPAKTGGGS</sequence>
<evidence type="ECO:0000256" key="5">
    <source>
        <dbReference type="ARBA" id="ARBA00022679"/>
    </source>
</evidence>
<comment type="caution">
    <text evidence="9">The sequence shown here is derived from an EMBL/GenBank/DDBJ whole genome shotgun (WGS) entry which is preliminary data.</text>
</comment>
<dbReference type="STRING" id="1429043.X474_20405"/>
<dbReference type="Pfam" id="PF00590">
    <property type="entry name" value="TP_methylase"/>
    <property type="match status" value="1"/>
</dbReference>
<dbReference type="CDD" id="cd11641">
    <property type="entry name" value="Precorrin-4_C11-MT"/>
    <property type="match status" value="1"/>
</dbReference>
<reference evidence="9 10" key="1">
    <citation type="submission" date="2013-11" db="EMBL/GenBank/DDBJ databases">
        <title>Metagenomic analysis of a methanogenic consortium involved in long chain n-alkane degradation.</title>
        <authorList>
            <person name="Davidova I.A."/>
            <person name="Callaghan A.V."/>
            <person name="Wawrik B."/>
            <person name="Pruitt S."/>
            <person name="Marks C."/>
            <person name="Duncan K.E."/>
            <person name="Suflita J.M."/>
        </authorList>
    </citation>
    <scope>NUCLEOTIDE SEQUENCE [LARGE SCALE GENOMIC DNA]</scope>
    <source>
        <strain evidence="9 10">SPR</strain>
    </source>
</reference>
<protein>
    <submittedName>
        <fullName evidence="9">Cobalt-precorrin-4 C(11)-methyltransferase</fullName>
    </submittedName>
</protein>
<dbReference type="GO" id="GO:0032259">
    <property type="term" value="P:methylation"/>
    <property type="evidence" value="ECO:0007669"/>
    <property type="project" value="UniProtKB-KW"/>
</dbReference>
<dbReference type="InterPro" id="IPR000878">
    <property type="entry name" value="4pyrrol_Mease"/>
</dbReference>
<dbReference type="InterPro" id="IPR035996">
    <property type="entry name" value="4pyrrol_Methylase_sf"/>
</dbReference>
<dbReference type="PANTHER" id="PTHR45790">
    <property type="entry name" value="SIROHEME SYNTHASE-RELATED"/>
    <property type="match status" value="1"/>
</dbReference>
<dbReference type="InterPro" id="IPR050161">
    <property type="entry name" value="Siro_Cobalamin_biosynth"/>
</dbReference>
<comment type="similarity">
    <text evidence="2 7">Belongs to the precorrin methyltransferase family.</text>
</comment>
<keyword evidence="5 7" id="KW-0808">Transferase</keyword>
<dbReference type="Gene3D" id="3.30.950.10">
    <property type="entry name" value="Methyltransferase, Cobalt-precorrin-4 Transmethylase, Domain 2"/>
    <property type="match status" value="1"/>
</dbReference>
<dbReference type="AlphaFoldDB" id="A0A0D2J8U6"/>
<dbReference type="GO" id="GO:0046026">
    <property type="term" value="F:precorrin-4 C11-methyltransferase activity"/>
    <property type="evidence" value="ECO:0007669"/>
    <property type="project" value="InterPro"/>
</dbReference>
<evidence type="ECO:0000256" key="3">
    <source>
        <dbReference type="ARBA" id="ARBA00022573"/>
    </source>
</evidence>
<proteinExistence type="inferred from homology"/>
<dbReference type="InterPro" id="IPR003043">
    <property type="entry name" value="Uropor_MeTrfase_CS"/>
</dbReference>
<dbReference type="InterPro" id="IPR006362">
    <property type="entry name" value="Cbl_synth_CobM/CibF"/>
</dbReference>
<evidence type="ECO:0000256" key="7">
    <source>
        <dbReference type="RuleBase" id="RU003960"/>
    </source>
</evidence>
<feature type="domain" description="Tetrapyrrole methylase" evidence="8">
    <location>
        <begin position="3"/>
        <end position="201"/>
    </location>
</feature>
<dbReference type="InParanoid" id="A0A0D2J8U6"/>
<dbReference type="NCBIfam" id="TIGR01465">
    <property type="entry name" value="cobM_cbiF"/>
    <property type="match status" value="1"/>
</dbReference>
<evidence type="ECO:0000259" key="8">
    <source>
        <dbReference type="Pfam" id="PF00590"/>
    </source>
</evidence>
<accession>A0A0D2J8U6</accession>
<dbReference type="EMBL" id="AZAC01000034">
    <property type="protein sequence ID" value="KIX12151.1"/>
    <property type="molecule type" value="Genomic_DNA"/>
</dbReference>